<gene>
    <name evidence="2" type="ordered locus">Dhaf_2444</name>
</gene>
<dbReference type="AlphaFoldDB" id="B8FU58"/>
<reference evidence="2 3" key="1">
    <citation type="journal article" date="2012" name="BMC Microbiol.">
        <title>Genome sequence of Desulfitobacterium hafniense DCB-2, a Gram-positive anaerobe capable of dehalogenation and metal reduction.</title>
        <authorList>
            <person name="Kim S.H."/>
            <person name="Harzman C."/>
            <person name="Davis J.K."/>
            <person name="Hutcheson R."/>
            <person name="Broderick J.B."/>
            <person name="Marsh T.L."/>
            <person name="Tiedje J.M."/>
        </authorList>
    </citation>
    <scope>NUCLEOTIDE SEQUENCE [LARGE SCALE GENOMIC DNA]</scope>
    <source>
        <strain evidence="3">DSM 10664 / DCB-2</strain>
    </source>
</reference>
<sequence>MEEKDLRAVYIDRLNAMLPTVEFAKLDHSCNSDDFGYAKEILKRMHDLCIEVYGTDYFDDYTYEIVDLPAVIRGRNTGHIGLGIVTLDLESSGEHWGTFFLTPKGVIEQGGEHITAAESKYLSTVYIPYEYWYTVPVEGDIHVDFDNVPWRVQDLLNHCSPEQPEMEKDGQQADDPNSNQQNGPAMN</sequence>
<evidence type="ECO:0000313" key="2">
    <source>
        <dbReference type="EMBL" id="ACL20472.1"/>
    </source>
</evidence>
<accession>B8FU58</accession>
<name>B8FU58_DESHD</name>
<evidence type="ECO:0000256" key="1">
    <source>
        <dbReference type="SAM" id="MobiDB-lite"/>
    </source>
</evidence>
<dbReference type="HOGENOM" id="CLU_1445498_0_0_9"/>
<dbReference type="EMBL" id="CP001336">
    <property type="protein sequence ID" value="ACL20472.1"/>
    <property type="molecule type" value="Genomic_DNA"/>
</dbReference>
<dbReference type="Proteomes" id="UP000007726">
    <property type="component" value="Chromosome"/>
</dbReference>
<feature type="compositionally biased region" description="Polar residues" evidence="1">
    <location>
        <begin position="174"/>
        <end position="187"/>
    </location>
</feature>
<evidence type="ECO:0000313" key="3">
    <source>
        <dbReference type="Proteomes" id="UP000007726"/>
    </source>
</evidence>
<organism evidence="2 3">
    <name type="scientific">Desulfitobacterium hafniense (strain DSM 10664 / DCB-2)</name>
    <dbReference type="NCBI Taxonomy" id="272564"/>
    <lineage>
        <taxon>Bacteria</taxon>
        <taxon>Bacillati</taxon>
        <taxon>Bacillota</taxon>
        <taxon>Clostridia</taxon>
        <taxon>Eubacteriales</taxon>
        <taxon>Desulfitobacteriaceae</taxon>
        <taxon>Desulfitobacterium</taxon>
    </lineage>
</organism>
<protein>
    <submittedName>
        <fullName evidence="2">Uncharacterized protein</fullName>
    </submittedName>
</protein>
<dbReference type="KEGG" id="dhd:Dhaf_2444"/>
<dbReference type="RefSeq" id="WP_015944042.1">
    <property type="nucleotide sequence ID" value="NC_011830.1"/>
</dbReference>
<proteinExistence type="predicted"/>
<feature type="region of interest" description="Disordered" evidence="1">
    <location>
        <begin position="160"/>
        <end position="187"/>
    </location>
</feature>